<keyword evidence="1" id="KW-1133">Transmembrane helix</keyword>
<dbReference type="eggNOG" id="ENOG50331H5">
    <property type="taxonomic scope" value="Bacteria"/>
</dbReference>
<dbReference type="STRING" id="472759.Nhal_2230"/>
<evidence type="ECO:0000313" key="3">
    <source>
        <dbReference type="Proteomes" id="UP000001844"/>
    </source>
</evidence>
<dbReference type="HOGENOM" id="CLU_155951_1_0_6"/>
<feature type="transmembrane region" description="Helical" evidence="1">
    <location>
        <begin position="69"/>
        <end position="85"/>
    </location>
</feature>
<dbReference type="EMBL" id="CP001798">
    <property type="protein sequence ID" value="ADE15321.1"/>
    <property type="molecule type" value="Genomic_DNA"/>
</dbReference>
<feature type="transmembrane region" description="Helical" evidence="1">
    <location>
        <begin position="6"/>
        <end position="29"/>
    </location>
</feature>
<organism evidence="2 3">
    <name type="scientific">Nitrosococcus halophilus (strain Nc4)</name>
    <dbReference type="NCBI Taxonomy" id="472759"/>
    <lineage>
        <taxon>Bacteria</taxon>
        <taxon>Pseudomonadati</taxon>
        <taxon>Pseudomonadota</taxon>
        <taxon>Gammaproteobacteria</taxon>
        <taxon>Chromatiales</taxon>
        <taxon>Chromatiaceae</taxon>
        <taxon>Nitrosococcus</taxon>
    </lineage>
</organism>
<dbReference type="Proteomes" id="UP000001844">
    <property type="component" value="Chromosome"/>
</dbReference>
<dbReference type="InterPro" id="IPR017581">
    <property type="entry name" value="AtpR-like"/>
</dbReference>
<keyword evidence="3" id="KW-1185">Reference proteome</keyword>
<feature type="transmembrane region" description="Helical" evidence="1">
    <location>
        <begin position="41"/>
        <end position="63"/>
    </location>
</feature>
<dbReference type="Pfam" id="PF12966">
    <property type="entry name" value="AtpR"/>
    <property type="match status" value="1"/>
</dbReference>
<dbReference type="KEGG" id="nhl:Nhal_2230"/>
<evidence type="ECO:0000313" key="2">
    <source>
        <dbReference type="EMBL" id="ADE15321.1"/>
    </source>
</evidence>
<evidence type="ECO:0000256" key="1">
    <source>
        <dbReference type="SAM" id="Phobius"/>
    </source>
</evidence>
<accession>D5C598</accession>
<dbReference type="AlphaFoldDB" id="D5C598"/>
<sequence length="105" mass="12021">MEYGEFGFMILALLGGMLLGGFYFGGLWLTVRRLPHVRHPALWMMLSLVLRSAVVLACFYFLLGSHWEQILAALAGMLLIRTFLVRRLRPKSEEVTPSSPRRQQI</sequence>
<gene>
    <name evidence="2" type="ordered locus">Nhal_2230</name>
</gene>
<dbReference type="NCBIfam" id="TIGR03165">
    <property type="entry name" value="F1F0_chp_2"/>
    <property type="match status" value="1"/>
</dbReference>
<keyword evidence="1" id="KW-0812">Transmembrane</keyword>
<protein>
    <submittedName>
        <fullName evidence="2">F1/F0 ATPase, Methanosarcina type, subunit 2</fullName>
    </submittedName>
</protein>
<proteinExistence type="predicted"/>
<name>D5C598_NITHN</name>
<reference evidence="3" key="1">
    <citation type="submission" date="2010-04" db="EMBL/GenBank/DDBJ databases">
        <title>Complete genome sequence of Nitrosococcus halophilus Nc4, a salt-adapted, aerobic obligate ammonia-oxidizing sulfur purple bacterium.</title>
        <authorList>
            <consortium name="US DOE Joint Genome Institute"/>
            <person name="Campbell M.A."/>
            <person name="Malfatti S.A."/>
            <person name="Chain P.S.G."/>
            <person name="Heidelberg J.F."/>
            <person name="Ward B.B."/>
            <person name="Klotz M.G."/>
        </authorList>
    </citation>
    <scope>NUCLEOTIDE SEQUENCE [LARGE SCALE GENOMIC DNA]</scope>
    <source>
        <strain evidence="3">Nc4</strain>
    </source>
</reference>
<keyword evidence="1" id="KW-0472">Membrane</keyword>